<evidence type="ECO:0000313" key="2">
    <source>
        <dbReference type="EMBL" id="GAA4230632.1"/>
    </source>
</evidence>
<gene>
    <name evidence="2" type="ORF">GCM10022291_01230</name>
</gene>
<keyword evidence="3" id="KW-1185">Reference proteome</keyword>
<name>A0ABP8BYR8_9FLAO</name>
<evidence type="ECO:0000259" key="1">
    <source>
        <dbReference type="Pfam" id="PF03235"/>
    </source>
</evidence>
<sequence length="714" mass="83278">MVNTVGMSKKINAYTIYDIAKWQVDLEEDSKSLKGGIQLPTLQRGFVWQPHQMEALWDSIFRGYPIGSLLMSKDINNTKYLLDGQQRCTTIALGFQNTLNSISSNVLNIKKENIPSIWIDLKPLVNNQNGLRFAVRVLTRSHPWGYRLNDHTKRLSMADQRNALEYFRKKSSETSLGFSQLDIALRSPWDAHYPVPLALILKTDKNNLKSTLECSLTNIETKYGICDYNKIDEDWLYAIYKGVNNAKSLLLPEIVVDKSSMEEEDVNADNETGEDAVLFLRLNSSGTRISGQELIYSLIKASLPEAKELVEEIGLNFLSPTTVVNLFVRFIKMKRRDFQSFERTIGLQDFRKLLAEDGFKEDLKEFINSKEAKDLMDGAVAIINSHPLHLPPIFNKEVLSKNTDLLLILLVYKFNNKELNTNEEKSIRSAFIHCTLFSGSKEKRKIAPKFFNVLFKSNWQSWSEIWPQLSIQNHNELPPLLAPKQFNGFLQLIGEKFLKDRNQHLFWFDWLKEVFRENNEFLNLLPINYNISEDVDKQLVEEQKIEQATHYWRNLCHYVFWNRQFLTVAQRNYFNSQFGEFMAFEGIEDTNKPWDWDHIYPNSWVYRKTKISVLVKWLLNSNGNFRALSFNENRSQSNNQSPEMRFKDNVQAQNDSFVCKNDFQYWVNLTNSDNRLKEGDPKVISFVNAVLTRIGNIYNDSYNVIFELEKVEHE</sequence>
<accession>A0ABP8BYR8</accession>
<proteinExistence type="predicted"/>
<feature type="domain" description="GmrSD restriction endonucleases N-terminal" evidence="1">
    <location>
        <begin position="34"/>
        <end position="298"/>
    </location>
</feature>
<dbReference type="InterPro" id="IPR004919">
    <property type="entry name" value="GmrSD_N"/>
</dbReference>
<dbReference type="Pfam" id="PF03235">
    <property type="entry name" value="GmrSD_N"/>
    <property type="match status" value="1"/>
</dbReference>
<dbReference type="PANTHER" id="PTHR37292:SF2">
    <property type="entry name" value="DUF262 DOMAIN-CONTAINING PROTEIN"/>
    <property type="match status" value="1"/>
</dbReference>
<dbReference type="PANTHER" id="PTHR37292">
    <property type="entry name" value="VNG6097C"/>
    <property type="match status" value="1"/>
</dbReference>
<dbReference type="EMBL" id="BAABCA010000001">
    <property type="protein sequence ID" value="GAA4230632.1"/>
    <property type="molecule type" value="Genomic_DNA"/>
</dbReference>
<protein>
    <recommendedName>
        <fullName evidence="1">GmrSD restriction endonucleases N-terminal domain-containing protein</fullName>
    </recommendedName>
</protein>
<organism evidence="2 3">
    <name type="scientific">Postechiella marina</name>
    <dbReference type="NCBI Taxonomy" id="943941"/>
    <lineage>
        <taxon>Bacteria</taxon>
        <taxon>Pseudomonadati</taxon>
        <taxon>Bacteroidota</taxon>
        <taxon>Flavobacteriia</taxon>
        <taxon>Flavobacteriales</taxon>
        <taxon>Flavobacteriaceae</taxon>
        <taxon>Postechiella</taxon>
    </lineage>
</organism>
<reference evidence="3" key="1">
    <citation type="journal article" date="2019" name="Int. J. Syst. Evol. Microbiol.">
        <title>The Global Catalogue of Microorganisms (GCM) 10K type strain sequencing project: providing services to taxonomists for standard genome sequencing and annotation.</title>
        <authorList>
            <consortium name="The Broad Institute Genomics Platform"/>
            <consortium name="The Broad Institute Genome Sequencing Center for Infectious Disease"/>
            <person name="Wu L."/>
            <person name="Ma J."/>
        </authorList>
    </citation>
    <scope>NUCLEOTIDE SEQUENCE [LARGE SCALE GENOMIC DNA]</scope>
    <source>
        <strain evidence="3">JCM 17630</strain>
    </source>
</reference>
<evidence type="ECO:0000313" key="3">
    <source>
        <dbReference type="Proteomes" id="UP001501496"/>
    </source>
</evidence>
<dbReference type="Proteomes" id="UP001501496">
    <property type="component" value="Unassembled WGS sequence"/>
</dbReference>
<comment type="caution">
    <text evidence="2">The sequence shown here is derived from an EMBL/GenBank/DDBJ whole genome shotgun (WGS) entry which is preliminary data.</text>
</comment>